<dbReference type="EMBL" id="AZHX01000906">
    <property type="protein sequence ID" value="ETX05649.1"/>
    <property type="molecule type" value="Genomic_DNA"/>
</dbReference>
<dbReference type="Pfam" id="PF01042">
    <property type="entry name" value="Ribonuc_L-PSP"/>
    <property type="match status" value="2"/>
</dbReference>
<comment type="caution">
    <text evidence="1">The sequence shown here is derived from an EMBL/GenBank/DDBJ whole genome shotgun (WGS) entry which is preliminary data.</text>
</comment>
<dbReference type="AlphaFoldDB" id="W4M5M6"/>
<name>W4M5M6_9BACT</name>
<gene>
    <name evidence="1" type="ORF">ETSY2_21705</name>
</gene>
<accession>W4M5M6</accession>
<dbReference type="HOGENOM" id="CLU_643462_0_0_7"/>
<dbReference type="CDD" id="cd00448">
    <property type="entry name" value="YjgF_YER057c_UK114_family"/>
    <property type="match status" value="1"/>
</dbReference>
<keyword evidence="2" id="KW-1185">Reference proteome</keyword>
<dbReference type="PANTHER" id="PTHR43857">
    <property type="entry name" value="BLR7761 PROTEIN"/>
    <property type="match status" value="1"/>
</dbReference>
<dbReference type="SUPFAM" id="SSF55298">
    <property type="entry name" value="YjgF-like"/>
    <property type="match status" value="3"/>
</dbReference>
<evidence type="ECO:0000313" key="1">
    <source>
        <dbReference type="EMBL" id="ETX05649.1"/>
    </source>
</evidence>
<dbReference type="Gene3D" id="3.30.1330.40">
    <property type="entry name" value="RutC-like"/>
    <property type="match status" value="3"/>
</dbReference>
<proteinExistence type="predicted"/>
<reference evidence="1 2" key="1">
    <citation type="journal article" date="2014" name="Nature">
        <title>An environmental bacterial taxon with a large and distinct metabolic repertoire.</title>
        <authorList>
            <person name="Wilson M.C."/>
            <person name="Mori T."/>
            <person name="Ruckert C."/>
            <person name="Uria A.R."/>
            <person name="Helf M.J."/>
            <person name="Takada K."/>
            <person name="Gernert C."/>
            <person name="Steffens U.A."/>
            <person name="Heycke N."/>
            <person name="Schmitt S."/>
            <person name="Rinke C."/>
            <person name="Helfrich E.J."/>
            <person name="Brachmann A.O."/>
            <person name="Gurgui C."/>
            <person name="Wakimoto T."/>
            <person name="Kracht M."/>
            <person name="Crusemann M."/>
            <person name="Hentschel U."/>
            <person name="Abe I."/>
            <person name="Matsunaga S."/>
            <person name="Kalinowski J."/>
            <person name="Takeyama H."/>
            <person name="Piel J."/>
        </authorList>
    </citation>
    <scope>NUCLEOTIDE SEQUENCE [LARGE SCALE GENOMIC DNA]</scope>
    <source>
        <strain evidence="2">TSY2</strain>
    </source>
</reference>
<organism evidence="1 2">
    <name type="scientific">Candidatus Entotheonella gemina</name>
    <dbReference type="NCBI Taxonomy" id="1429439"/>
    <lineage>
        <taxon>Bacteria</taxon>
        <taxon>Pseudomonadati</taxon>
        <taxon>Nitrospinota/Tectimicrobiota group</taxon>
        <taxon>Candidatus Tectimicrobiota</taxon>
        <taxon>Candidatus Entotheonellia</taxon>
        <taxon>Candidatus Entotheonellales</taxon>
        <taxon>Candidatus Entotheonellaceae</taxon>
        <taxon>Candidatus Entotheonella</taxon>
    </lineage>
</organism>
<dbReference type="InterPro" id="IPR006175">
    <property type="entry name" value="YjgF/YER057c/UK114"/>
</dbReference>
<protein>
    <submittedName>
        <fullName evidence="1">Uncharacterized protein</fullName>
    </submittedName>
</protein>
<dbReference type="Proteomes" id="UP000019140">
    <property type="component" value="Unassembled WGS sequence"/>
</dbReference>
<dbReference type="InterPro" id="IPR035959">
    <property type="entry name" value="RutC-like_sf"/>
</dbReference>
<evidence type="ECO:0000313" key="2">
    <source>
        <dbReference type="Proteomes" id="UP000019140"/>
    </source>
</evidence>
<sequence>MSERSYAWPEGHWDWYQHLAFKHGVRAGEMVFVGGQVDKTPAGEPLRAYDLASQTEVVIRHIDTVLKEFGAGLGHAVKLIAFYANDGRVDEAAFLERIGHHVLSHTGTSERAGPAITLVPLPCLALPGMMVEIEAIAMLGDEGEQRERIPANPPELPPMPQPFSHGIRCGDHIWTSAQPTLSPGSRIQHPGDLIAQTDVAMTHLKQILEAFGADLNDTVNLRTWYGGDGTREAWERAARQRAAYFTVPGPAVSALPAPSLPEGNMTRIDAWAMRGANGSRLTRTYANIRDAWQWPLDLPQVAGLQCGDMVFVGQQVALNAKGQPIAPGDLMEQTRRAMTSTRTVLASFGLTLDDMVKQNSFYQGEADPETIVNNQRYRSSFYTEPAGASTGVPLPSFPLEGLMVSVETVAMARH</sequence>
<dbReference type="PANTHER" id="PTHR43857:SF1">
    <property type="entry name" value="YJGH FAMILY PROTEIN"/>
    <property type="match status" value="1"/>
</dbReference>